<comment type="subcellular location">
    <subcellularLocation>
        <location evidence="2">Cytoplasm</location>
    </subcellularLocation>
    <subcellularLocation>
        <location evidence="1">Nucleus</location>
    </subcellularLocation>
</comment>
<dbReference type="PROSITE" id="PS50865">
    <property type="entry name" value="ZF_MYND_2"/>
    <property type="match status" value="1"/>
</dbReference>
<feature type="domain" description="SET" evidence="16">
    <location>
        <begin position="272"/>
        <end position="565"/>
    </location>
</feature>
<protein>
    <recommendedName>
        <fullName evidence="13">Protein-lysine N-methyltransferase SMYD4</fullName>
    </recommendedName>
    <alternativeName>
        <fullName evidence="14">SET and MYND domain-containing protein 4</fullName>
    </alternativeName>
</protein>
<dbReference type="InterPro" id="IPR019734">
    <property type="entry name" value="TPR_rpt"/>
</dbReference>
<dbReference type="InterPro" id="IPR044421">
    <property type="entry name" value="SMYD4_SET"/>
</dbReference>
<dbReference type="PANTHER" id="PTHR46165">
    <property type="entry name" value="SET AND MYND DOMAIN-CONTAINING PROTEIN 4"/>
    <property type="match status" value="1"/>
</dbReference>
<evidence type="ECO:0000313" key="19">
    <source>
        <dbReference type="Proteomes" id="UP001642520"/>
    </source>
</evidence>
<dbReference type="InterPro" id="IPR002893">
    <property type="entry name" value="Znf_MYND"/>
</dbReference>
<comment type="catalytic activity">
    <reaction evidence="11">
        <text>L-lysyl-[protein] + S-adenosyl-L-methionine = N(6)-methyl-L-lysyl-[protein] + S-adenosyl-L-homocysteine + H(+)</text>
        <dbReference type="Rhea" id="RHEA:51736"/>
        <dbReference type="Rhea" id="RHEA-COMP:9752"/>
        <dbReference type="Rhea" id="RHEA-COMP:13053"/>
        <dbReference type="ChEBI" id="CHEBI:15378"/>
        <dbReference type="ChEBI" id="CHEBI:29969"/>
        <dbReference type="ChEBI" id="CHEBI:57856"/>
        <dbReference type="ChEBI" id="CHEBI:59789"/>
        <dbReference type="ChEBI" id="CHEBI:61929"/>
    </reaction>
</comment>
<comment type="function">
    <text evidence="12">Protein-lysine N-methyltransferase. Monomethylates PRMT5, modulating its transcriptional activity. May also act as a histone methyltransferase. Plays a critical role in cardiac development. Acts as a key epigenetic regulator of gene expression during cardiac development via its dual activities as a methyltransferase and negative regulator of HDAC1.</text>
</comment>
<name>A0ABP1P4L4_XYLVO</name>
<dbReference type="SUPFAM" id="SSF82199">
    <property type="entry name" value="SET domain"/>
    <property type="match status" value="1"/>
</dbReference>
<evidence type="ECO:0000256" key="13">
    <source>
        <dbReference type="ARBA" id="ARBA00093635"/>
    </source>
</evidence>
<evidence type="ECO:0000259" key="17">
    <source>
        <dbReference type="PROSITE" id="PS50865"/>
    </source>
</evidence>
<evidence type="ECO:0000256" key="15">
    <source>
        <dbReference type="PROSITE-ProRule" id="PRU00134"/>
    </source>
</evidence>
<keyword evidence="10" id="KW-0539">Nucleus</keyword>
<dbReference type="PROSITE" id="PS50280">
    <property type="entry name" value="SET"/>
    <property type="match status" value="1"/>
</dbReference>
<dbReference type="SUPFAM" id="SSF48452">
    <property type="entry name" value="TPR-like"/>
    <property type="match status" value="1"/>
</dbReference>
<keyword evidence="9" id="KW-0862">Zinc</keyword>
<keyword evidence="4" id="KW-0489">Methyltransferase</keyword>
<evidence type="ECO:0000256" key="10">
    <source>
        <dbReference type="ARBA" id="ARBA00023242"/>
    </source>
</evidence>
<sequence>MGFFQKKCKKTHYYIFYKIIKDIRISTFLIHYINSCDHLVHRSYTFSNKVVDKVLFPGICKSKMEWQKVLEILRYKLNKMFISKKKPDRESELLCYLWSDQNIKKLVHLWLEDRYDKRKSKSIIKAQTFKTMGNKEFQAKNYIKSIEFYTKCALHAPANTCELSLAIANRSASLFYLDRYDDCLKDIELAIKLNYPKQLRYKLYLRAVQCYLKLGKQHLADETLRKLQEIIYNPDYVTPSIKDNIEKKINEVTVTQPCVQNVVQNTSNLLKLKSEIRFEENVNFPHASAIIDRKYIKELGRHVVANRFIKKGDILFLEKPVSFVLVNADAYNLCQNCNCSNTDIPVPCTMCLNTLYCNENCSNKAWSSYHCWECPGSQMELWKEIGIGHLALKVLLTCTTTMDKIKFNEMQNLVTNFDKLSIGVLTEFGIAAIMLTIYLFEYTNYFKTNDLEDCLMKKFYNQSFNFDFNILTDDNKQLYISSLLLRYILQLIGNAHAITKPNALLRKDDSPMVEEDIVATGIYCSASMMNHSCDPNIITMFVDQYMVVRASRDILKNEEIFNCYGTHYRQMTTENRQKMLKSQYHFICKCKACTLPNLQYFVERFSAMKCQKCSGALCDIKNSIQCLDCGDKSQIYSSVEIEQSKQIFEATQVLIDEGKPEKALDILKKCLHIQNAVLYKYNEDITDTLNLMGKIYIAMGCWLDSITCLENTLLPIRKRFGSSSMELVNQLNDLTDVCLIYLEKELDITADAYKCTLQRTLMYLNELEEIASFNYGSWSTIYKDIKVKQEKMNLISQIF</sequence>
<evidence type="ECO:0000256" key="3">
    <source>
        <dbReference type="ARBA" id="ARBA00022490"/>
    </source>
</evidence>
<evidence type="ECO:0000256" key="2">
    <source>
        <dbReference type="ARBA" id="ARBA00004496"/>
    </source>
</evidence>
<dbReference type="InterPro" id="IPR001214">
    <property type="entry name" value="SET_dom"/>
</dbReference>
<dbReference type="PROSITE" id="PS01360">
    <property type="entry name" value="ZF_MYND_1"/>
    <property type="match status" value="1"/>
</dbReference>
<evidence type="ECO:0000313" key="18">
    <source>
        <dbReference type="EMBL" id="CAL7948205.1"/>
    </source>
</evidence>
<dbReference type="Gene3D" id="1.25.40.10">
    <property type="entry name" value="Tetratricopeptide repeat domain"/>
    <property type="match status" value="2"/>
</dbReference>
<evidence type="ECO:0000259" key="16">
    <source>
        <dbReference type="PROSITE" id="PS50280"/>
    </source>
</evidence>
<dbReference type="PANTHER" id="PTHR46165:SF2">
    <property type="entry name" value="SET AND MYND DOMAIN-CONTAINING PROTEIN 4"/>
    <property type="match status" value="1"/>
</dbReference>
<dbReference type="Proteomes" id="UP001642520">
    <property type="component" value="Unassembled WGS sequence"/>
</dbReference>
<evidence type="ECO:0000256" key="8">
    <source>
        <dbReference type="ARBA" id="ARBA00022771"/>
    </source>
</evidence>
<evidence type="ECO:0000256" key="4">
    <source>
        <dbReference type="ARBA" id="ARBA00022603"/>
    </source>
</evidence>
<evidence type="ECO:0000256" key="12">
    <source>
        <dbReference type="ARBA" id="ARBA00093423"/>
    </source>
</evidence>
<evidence type="ECO:0000256" key="7">
    <source>
        <dbReference type="ARBA" id="ARBA00022723"/>
    </source>
</evidence>
<dbReference type="SUPFAM" id="SSF144232">
    <property type="entry name" value="HIT/MYND zinc finger-like"/>
    <property type="match status" value="1"/>
</dbReference>
<evidence type="ECO:0000256" key="9">
    <source>
        <dbReference type="ARBA" id="ARBA00022833"/>
    </source>
</evidence>
<dbReference type="InterPro" id="IPR046341">
    <property type="entry name" value="SET_dom_sf"/>
</dbReference>
<keyword evidence="8 15" id="KW-0863">Zinc-finger</keyword>
<dbReference type="EMBL" id="CAXAJV020001299">
    <property type="protein sequence ID" value="CAL7948205.1"/>
    <property type="molecule type" value="Genomic_DNA"/>
</dbReference>
<evidence type="ECO:0000256" key="11">
    <source>
        <dbReference type="ARBA" id="ARBA00048985"/>
    </source>
</evidence>
<gene>
    <name evidence="18" type="ORF">XYLVIOL_LOCUS8719</name>
</gene>
<dbReference type="InterPro" id="IPR052097">
    <property type="entry name" value="SET-MYND_domain_protein"/>
</dbReference>
<keyword evidence="7" id="KW-0479">Metal-binding</keyword>
<dbReference type="Gene3D" id="1.10.220.160">
    <property type="match status" value="1"/>
</dbReference>
<dbReference type="Pfam" id="PF00856">
    <property type="entry name" value="SET"/>
    <property type="match status" value="1"/>
</dbReference>
<evidence type="ECO:0000256" key="5">
    <source>
        <dbReference type="ARBA" id="ARBA00022679"/>
    </source>
</evidence>
<keyword evidence="19" id="KW-1185">Reference proteome</keyword>
<dbReference type="SMART" id="SM00028">
    <property type="entry name" value="TPR"/>
    <property type="match status" value="3"/>
</dbReference>
<proteinExistence type="predicted"/>
<dbReference type="CDD" id="cd10536">
    <property type="entry name" value="SET_SMYD4"/>
    <property type="match status" value="1"/>
</dbReference>
<comment type="caution">
    <text evidence="18">The sequence shown here is derived from an EMBL/GenBank/DDBJ whole genome shotgun (WGS) entry which is preliminary data.</text>
</comment>
<dbReference type="Gene3D" id="6.10.140.2220">
    <property type="match status" value="1"/>
</dbReference>
<keyword evidence="6" id="KW-0949">S-adenosyl-L-methionine</keyword>
<dbReference type="Gene3D" id="2.170.270.10">
    <property type="entry name" value="SET domain"/>
    <property type="match status" value="1"/>
</dbReference>
<dbReference type="InterPro" id="IPR011990">
    <property type="entry name" value="TPR-like_helical_dom_sf"/>
</dbReference>
<evidence type="ECO:0000256" key="1">
    <source>
        <dbReference type="ARBA" id="ARBA00004123"/>
    </source>
</evidence>
<feature type="domain" description="MYND-type" evidence="17">
    <location>
        <begin position="334"/>
        <end position="374"/>
    </location>
</feature>
<keyword evidence="3" id="KW-0963">Cytoplasm</keyword>
<accession>A0ABP1P4L4</accession>
<keyword evidence="5" id="KW-0808">Transferase</keyword>
<reference evidence="18 19" key="1">
    <citation type="submission" date="2024-08" db="EMBL/GenBank/DDBJ databases">
        <authorList>
            <person name="Will J Nash"/>
            <person name="Angela Man"/>
            <person name="Seanna McTaggart"/>
            <person name="Kendall Baker"/>
            <person name="Tom Barker"/>
            <person name="Leah Catchpole"/>
            <person name="Alex Durrant"/>
            <person name="Karim Gharbi"/>
            <person name="Naomi Irish"/>
            <person name="Gemy Kaithakottil"/>
            <person name="Debby Ku"/>
            <person name="Aaliyah Providence"/>
            <person name="Felix Shaw"/>
            <person name="David Swarbreck"/>
            <person name="Chris Watkins"/>
            <person name="Ann M. McCartney"/>
            <person name="Giulio Formenti"/>
            <person name="Alice Mouton"/>
            <person name="Noel Vella"/>
            <person name="Bjorn M von Reumont"/>
            <person name="Adriana Vella"/>
            <person name="Wilfried Haerty"/>
        </authorList>
    </citation>
    <scope>NUCLEOTIDE SEQUENCE [LARGE SCALE GENOMIC DNA]</scope>
</reference>
<evidence type="ECO:0000256" key="6">
    <source>
        <dbReference type="ARBA" id="ARBA00022691"/>
    </source>
</evidence>
<evidence type="ECO:0000256" key="14">
    <source>
        <dbReference type="ARBA" id="ARBA00093680"/>
    </source>
</evidence>
<organism evidence="18 19">
    <name type="scientific">Xylocopa violacea</name>
    <name type="common">Violet carpenter bee</name>
    <name type="synonym">Apis violacea</name>
    <dbReference type="NCBI Taxonomy" id="135666"/>
    <lineage>
        <taxon>Eukaryota</taxon>
        <taxon>Metazoa</taxon>
        <taxon>Ecdysozoa</taxon>
        <taxon>Arthropoda</taxon>
        <taxon>Hexapoda</taxon>
        <taxon>Insecta</taxon>
        <taxon>Pterygota</taxon>
        <taxon>Neoptera</taxon>
        <taxon>Endopterygota</taxon>
        <taxon>Hymenoptera</taxon>
        <taxon>Apocrita</taxon>
        <taxon>Aculeata</taxon>
        <taxon>Apoidea</taxon>
        <taxon>Anthophila</taxon>
        <taxon>Apidae</taxon>
        <taxon>Xylocopa</taxon>
        <taxon>Xylocopa</taxon>
    </lineage>
</organism>